<evidence type="ECO:0000256" key="2">
    <source>
        <dbReference type="ARBA" id="ARBA00010330"/>
    </source>
</evidence>
<reference evidence="12" key="1">
    <citation type="submission" date="2017-07" db="EMBL/GenBank/DDBJ databases">
        <title>Taro Niue Genome Assembly and Annotation.</title>
        <authorList>
            <person name="Atibalentja N."/>
            <person name="Keating K."/>
            <person name="Fields C.J."/>
        </authorList>
    </citation>
    <scope>NUCLEOTIDE SEQUENCE</scope>
    <source>
        <strain evidence="12">Niue_2</strain>
        <tissue evidence="12">Leaf</tissue>
    </source>
</reference>
<comment type="caution">
    <text evidence="6">Lacks conserved residue(s) required for the propagation of feature annotation.</text>
</comment>
<feature type="region of interest" description="Disordered" evidence="8">
    <location>
        <begin position="317"/>
        <end position="338"/>
    </location>
</feature>
<name>A0A843UTT7_COLES</name>
<evidence type="ECO:0000313" key="12">
    <source>
        <dbReference type="EMBL" id="MQL85114.1"/>
    </source>
</evidence>
<dbReference type="InterPro" id="IPR011006">
    <property type="entry name" value="CheY-like_superfamily"/>
</dbReference>
<dbReference type="Gene3D" id="3.40.50.2300">
    <property type="match status" value="1"/>
</dbReference>
<evidence type="ECO:0000259" key="11">
    <source>
        <dbReference type="PROSITE" id="PS51017"/>
    </source>
</evidence>
<keyword evidence="9" id="KW-0472">Membrane</keyword>
<keyword evidence="3" id="KW-0902">Two-component regulatory system</keyword>
<dbReference type="GO" id="GO:0009736">
    <property type="term" value="P:cytokinin-activated signaling pathway"/>
    <property type="evidence" value="ECO:0007669"/>
    <property type="project" value="InterPro"/>
</dbReference>
<gene>
    <name evidence="12" type="ORF">Taro_017633</name>
</gene>
<evidence type="ECO:0000256" key="8">
    <source>
        <dbReference type="SAM" id="MobiDB-lite"/>
    </source>
</evidence>
<dbReference type="SUPFAM" id="SSF52172">
    <property type="entry name" value="CheY-like"/>
    <property type="match status" value="1"/>
</dbReference>
<evidence type="ECO:0000256" key="3">
    <source>
        <dbReference type="ARBA" id="ARBA00023012"/>
    </source>
</evidence>
<feature type="region of interest" description="Disordered" evidence="8">
    <location>
        <begin position="546"/>
        <end position="579"/>
    </location>
</feature>
<dbReference type="GO" id="GO:0005634">
    <property type="term" value="C:nucleus"/>
    <property type="evidence" value="ECO:0007669"/>
    <property type="project" value="UniProtKB-SubCell"/>
</dbReference>
<proteinExistence type="inferred from homology"/>
<keyword evidence="9" id="KW-1133">Transmembrane helix</keyword>
<comment type="caution">
    <text evidence="12">The sequence shown here is derived from an EMBL/GenBank/DDBJ whole genome shotgun (WGS) entry which is preliminary data.</text>
</comment>
<dbReference type="SMART" id="SM00448">
    <property type="entry name" value="REC"/>
    <property type="match status" value="1"/>
</dbReference>
<keyword evidence="5 7" id="KW-0539">Nucleus</keyword>
<comment type="similarity">
    <text evidence="2">Belongs to the ARR-like family.</text>
</comment>
<evidence type="ECO:0000256" key="6">
    <source>
        <dbReference type="PROSITE-ProRule" id="PRU00169"/>
    </source>
</evidence>
<evidence type="ECO:0000256" key="1">
    <source>
        <dbReference type="ARBA" id="ARBA00004123"/>
    </source>
</evidence>
<dbReference type="AlphaFoldDB" id="A0A843UTT7"/>
<comment type="subcellular location">
    <subcellularLocation>
        <location evidence="1 7">Nucleus</location>
    </subcellularLocation>
</comment>
<dbReference type="OrthoDB" id="60033at2759"/>
<feature type="domain" description="CCT" evidence="11">
    <location>
        <begin position="655"/>
        <end position="695"/>
    </location>
</feature>
<evidence type="ECO:0000256" key="5">
    <source>
        <dbReference type="ARBA" id="ARBA00023242"/>
    </source>
</evidence>
<dbReference type="InterPro" id="IPR010402">
    <property type="entry name" value="CCT_domain"/>
</dbReference>
<dbReference type="PANTHER" id="PTHR43874:SF146">
    <property type="entry name" value="TWO-COMPONENT RESPONSE REGULATOR-LIKE APRR9"/>
    <property type="match status" value="1"/>
</dbReference>
<dbReference type="InterPro" id="IPR001789">
    <property type="entry name" value="Sig_transdc_resp-reg_receiver"/>
</dbReference>
<keyword evidence="13" id="KW-1185">Reference proteome</keyword>
<dbReference type="InterPro" id="IPR045279">
    <property type="entry name" value="ARR-like"/>
</dbReference>
<evidence type="ECO:0000256" key="7">
    <source>
        <dbReference type="PROSITE-ProRule" id="PRU00357"/>
    </source>
</evidence>
<feature type="transmembrane region" description="Helical" evidence="9">
    <location>
        <begin position="31"/>
        <end position="55"/>
    </location>
</feature>
<feature type="domain" description="Response regulatory" evidence="10">
    <location>
        <begin position="4"/>
        <end position="209"/>
    </location>
</feature>
<keyword evidence="9" id="KW-0812">Transmembrane</keyword>
<dbReference type="GO" id="GO:0000160">
    <property type="term" value="P:phosphorelay signal transduction system"/>
    <property type="evidence" value="ECO:0007669"/>
    <property type="project" value="UniProtKB-KW"/>
</dbReference>
<dbReference type="Proteomes" id="UP000652761">
    <property type="component" value="Unassembled WGS sequence"/>
</dbReference>
<dbReference type="EMBL" id="NMUH01000809">
    <property type="protein sequence ID" value="MQL85114.1"/>
    <property type="molecule type" value="Genomic_DNA"/>
</dbReference>
<accession>A0A843UTT7</accession>
<protein>
    <submittedName>
        <fullName evidence="12">Uncharacterized protein</fullName>
    </submittedName>
</protein>
<dbReference type="PROSITE" id="PS50110">
    <property type="entry name" value="RESPONSE_REGULATORY"/>
    <property type="match status" value="1"/>
</dbReference>
<sequence length="695" mass="77843">MCVRVLLVEADDATRHIIAALLRKCSYRGRFFFFSLLNDALLMLIVCCVGGKWVFRVVFPFEINCAVRINQLHCRQLILLFVIPYASFAAAADGLKAWDTLKAKSQNIDIVLTEVELPTISGYGLLTMIVEHEKCKNIPVISMPSAEYMPFDLDSVATCTDSTIFMSHAVMSSHDSVNTVFKCMLKGAVDFLIKPIRKNELENLWQHVWRRHSSYDLSRVRYKQQEENCPQQKCGANSKNNAGNNLCRDGIESLHTEKVCDIQISCARPDIDAERACTQNMQDNILPDCISSSLVNAIKNREEDVCDRLADKLAPQESENEGCLEDANSQQEEKSKKDCQSKFSREVDLIGTMDKCSCRNHEIENYNELQADILDDARDQRYEPLLELPLGRHRSISTKNNGKGEFNMLNHSNSSAFSSAFATKEKLDWLGITLHSELILGYKRTVSFPPLTSNGCRRSELESSKDQVLFHGTASKYGSESLDTFLQDVNAPIGIPPNQYGRVSCSHLWHLSIPESVSRAPYGLSSIYGTVIQPLLYESGTPFWSSKSDDNEGNHSGLSHQSERETFSSGPHGDPHGQNFQKHFYEMQKESTHNSESLNGSSHIASVTGQNSTWISSVSHDNSTGRGSVCNGGSLDLSASIVSTKEAGSHSSAVRRAALMKFRLKRKERCHEKVHCQTRKRLAKERPRLAGKFVH</sequence>
<evidence type="ECO:0000256" key="4">
    <source>
        <dbReference type="ARBA" id="ARBA00023108"/>
    </source>
</evidence>
<dbReference type="PROSITE" id="PS51017">
    <property type="entry name" value="CCT"/>
    <property type="match status" value="1"/>
</dbReference>
<organism evidence="12 13">
    <name type="scientific">Colocasia esculenta</name>
    <name type="common">Wild taro</name>
    <name type="synonym">Arum esculentum</name>
    <dbReference type="NCBI Taxonomy" id="4460"/>
    <lineage>
        <taxon>Eukaryota</taxon>
        <taxon>Viridiplantae</taxon>
        <taxon>Streptophyta</taxon>
        <taxon>Embryophyta</taxon>
        <taxon>Tracheophyta</taxon>
        <taxon>Spermatophyta</taxon>
        <taxon>Magnoliopsida</taxon>
        <taxon>Liliopsida</taxon>
        <taxon>Araceae</taxon>
        <taxon>Aroideae</taxon>
        <taxon>Colocasieae</taxon>
        <taxon>Colocasia</taxon>
    </lineage>
</organism>
<dbReference type="GO" id="GO:0048511">
    <property type="term" value="P:rhythmic process"/>
    <property type="evidence" value="ECO:0007669"/>
    <property type="project" value="UniProtKB-KW"/>
</dbReference>
<evidence type="ECO:0000313" key="13">
    <source>
        <dbReference type="Proteomes" id="UP000652761"/>
    </source>
</evidence>
<dbReference type="PANTHER" id="PTHR43874">
    <property type="entry name" value="TWO-COMPONENT RESPONSE REGULATOR"/>
    <property type="match status" value="1"/>
</dbReference>
<dbReference type="Pfam" id="PF06203">
    <property type="entry name" value="CCT"/>
    <property type="match status" value="1"/>
</dbReference>
<evidence type="ECO:0000256" key="9">
    <source>
        <dbReference type="SAM" id="Phobius"/>
    </source>
</evidence>
<keyword evidence="4" id="KW-0090">Biological rhythms</keyword>
<evidence type="ECO:0000259" key="10">
    <source>
        <dbReference type="PROSITE" id="PS50110"/>
    </source>
</evidence>